<evidence type="ECO:0000256" key="1">
    <source>
        <dbReference type="SAM" id="MobiDB-lite"/>
    </source>
</evidence>
<dbReference type="Proteomes" id="UP000799640">
    <property type="component" value="Unassembled WGS sequence"/>
</dbReference>
<gene>
    <name evidence="2" type="ORF">EJ06DRAFT_530931</name>
</gene>
<feature type="compositionally biased region" description="Basic and acidic residues" evidence="1">
    <location>
        <begin position="67"/>
        <end position="76"/>
    </location>
</feature>
<name>A0A6G1HU03_9PEZI</name>
<dbReference type="AlphaFoldDB" id="A0A6G1HU03"/>
<evidence type="ECO:0000313" key="2">
    <source>
        <dbReference type="EMBL" id="KAF2399391.1"/>
    </source>
</evidence>
<proteinExistence type="predicted"/>
<evidence type="ECO:0000313" key="3">
    <source>
        <dbReference type="Proteomes" id="UP000799640"/>
    </source>
</evidence>
<feature type="region of interest" description="Disordered" evidence="1">
    <location>
        <begin position="56"/>
        <end position="85"/>
    </location>
</feature>
<protein>
    <submittedName>
        <fullName evidence="2">Uncharacterized protein</fullName>
    </submittedName>
</protein>
<dbReference type="EMBL" id="ML996697">
    <property type="protein sequence ID" value="KAF2399391.1"/>
    <property type="molecule type" value="Genomic_DNA"/>
</dbReference>
<keyword evidence="3" id="KW-1185">Reference proteome</keyword>
<accession>A0A6G1HU03</accession>
<reference evidence="2" key="1">
    <citation type="journal article" date="2020" name="Stud. Mycol.">
        <title>101 Dothideomycetes genomes: a test case for predicting lifestyles and emergence of pathogens.</title>
        <authorList>
            <person name="Haridas S."/>
            <person name="Albert R."/>
            <person name="Binder M."/>
            <person name="Bloem J."/>
            <person name="Labutti K."/>
            <person name="Salamov A."/>
            <person name="Andreopoulos B."/>
            <person name="Baker S."/>
            <person name="Barry K."/>
            <person name="Bills G."/>
            <person name="Bluhm B."/>
            <person name="Cannon C."/>
            <person name="Castanera R."/>
            <person name="Culley D."/>
            <person name="Daum C."/>
            <person name="Ezra D."/>
            <person name="Gonzalez J."/>
            <person name="Henrissat B."/>
            <person name="Kuo A."/>
            <person name="Liang C."/>
            <person name="Lipzen A."/>
            <person name="Lutzoni F."/>
            <person name="Magnuson J."/>
            <person name="Mondo S."/>
            <person name="Nolan M."/>
            <person name="Ohm R."/>
            <person name="Pangilinan J."/>
            <person name="Park H.-J."/>
            <person name="Ramirez L."/>
            <person name="Alfaro M."/>
            <person name="Sun H."/>
            <person name="Tritt A."/>
            <person name="Yoshinaga Y."/>
            <person name="Zwiers L.-H."/>
            <person name="Turgeon B."/>
            <person name="Goodwin S."/>
            <person name="Spatafora J."/>
            <person name="Crous P."/>
            <person name="Grigoriev I."/>
        </authorList>
    </citation>
    <scope>NUCLEOTIDE SEQUENCE</scope>
    <source>
        <strain evidence="2">CBS 262.69</strain>
    </source>
</reference>
<organism evidence="2 3">
    <name type="scientific">Trichodelitschia bisporula</name>
    <dbReference type="NCBI Taxonomy" id="703511"/>
    <lineage>
        <taxon>Eukaryota</taxon>
        <taxon>Fungi</taxon>
        <taxon>Dikarya</taxon>
        <taxon>Ascomycota</taxon>
        <taxon>Pezizomycotina</taxon>
        <taxon>Dothideomycetes</taxon>
        <taxon>Dothideomycetes incertae sedis</taxon>
        <taxon>Phaeotrichales</taxon>
        <taxon>Phaeotrichaceae</taxon>
        <taxon>Trichodelitschia</taxon>
    </lineage>
</organism>
<sequence>MAGEGCSRRRQHPSSPESSLILCPFPATVANFWILTGPSSTRIGVWHRVPQAKSFRDRASGAGGWGKLRDKDDEQSTTRPADPFSARATCPGYNAQVICSSSGLNASIGSLKPVNSQAKRNSKVNIGRDGSVVRAAQAISMGSWTRTTLCAPGYQALWKSLSGSRGDACGAHALGLSIVCRFLRPLLAEGPSGPAGHAASPSAGWS</sequence>